<keyword evidence="5" id="KW-1185">Reference proteome</keyword>
<dbReference type="InterPro" id="IPR057798">
    <property type="entry name" value="PH_YqeB"/>
</dbReference>
<protein>
    <recommendedName>
        <fullName evidence="6">DUF308 domain-containing protein</fullName>
    </recommendedName>
</protein>
<feature type="transmembrane region" description="Helical" evidence="1">
    <location>
        <begin position="55"/>
        <end position="75"/>
    </location>
</feature>
<reference evidence="4" key="1">
    <citation type="submission" date="2021-01" db="EMBL/GenBank/DDBJ databases">
        <title>Whole genome shotgun sequence of Actinoplanes rishiriensis NBRC 108556.</title>
        <authorList>
            <person name="Komaki H."/>
            <person name="Tamura T."/>
        </authorList>
    </citation>
    <scope>NUCLEOTIDE SEQUENCE</scope>
    <source>
        <strain evidence="4">NBRC 108556</strain>
    </source>
</reference>
<sequence>MFEQTTTVPTPWWARVLVWLGLPLAGAGLLYLAIRVIAWLPLPGPFRFIRELPEPLGTVLAVGVGAVIGLVLAGLGDRESLTVRIDPAEVVLTRPGTTSTVARREVAVAFPDRDQLVLLGRTGRELAREPSHLSRHRLRAAFTANGIEWADHDPYRDAYQRWVPDLPDLPATAHALLAARQKALESGDDTDKRELRSELARLGFVVRDEGKRQYWRHADG</sequence>
<feature type="transmembrane region" description="Helical" evidence="1">
    <location>
        <begin position="12"/>
        <end position="34"/>
    </location>
</feature>
<feature type="domain" description="Cysteinyl-tRNA ligase anticodon binding" evidence="2">
    <location>
        <begin position="167"/>
        <end position="216"/>
    </location>
</feature>
<keyword evidence="1" id="KW-0472">Membrane</keyword>
<dbReference type="Pfam" id="PF23494">
    <property type="entry name" value="bPH_10"/>
    <property type="match status" value="1"/>
</dbReference>
<proteinExistence type="predicted"/>
<evidence type="ECO:0000313" key="4">
    <source>
        <dbReference type="EMBL" id="GIE93105.1"/>
    </source>
</evidence>
<evidence type="ECO:0000313" key="5">
    <source>
        <dbReference type="Proteomes" id="UP000636960"/>
    </source>
</evidence>
<accession>A0A919JQM4</accession>
<keyword evidence="1" id="KW-1133">Transmembrane helix</keyword>
<dbReference type="RefSeq" id="WP_239162428.1">
    <property type="nucleotide sequence ID" value="NZ_BOMV01000005.1"/>
</dbReference>
<feature type="domain" description="YqeB PH" evidence="3">
    <location>
        <begin position="6"/>
        <end position="150"/>
    </location>
</feature>
<dbReference type="InterPro" id="IPR056411">
    <property type="entry name" value="CysS_C"/>
</dbReference>
<evidence type="ECO:0000259" key="2">
    <source>
        <dbReference type="Pfam" id="PF23493"/>
    </source>
</evidence>
<dbReference type="EMBL" id="BOMV01000005">
    <property type="protein sequence ID" value="GIE93105.1"/>
    <property type="molecule type" value="Genomic_DNA"/>
</dbReference>
<organism evidence="4 5">
    <name type="scientific">Paractinoplanes rishiriensis</name>
    <dbReference type="NCBI Taxonomy" id="1050105"/>
    <lineage>
        <taxon>Bacteria</taxon>
        <taxon>Bacillati</taxon>
        <taxon>Actinomycetota</taxon>
        <taxon>Actinomycetes</taxon>
        <taxon>Micromonosporales</taxon>
        <taxon>Micromonosporaceae</taxon>
        <taxon>Paractinoplanes</taxon>
    </lineage>
</organism>
<comment type="caution">
    <text evidence="4">The sequence shown here is derived from an EMBL/GenBank/DDBJ whole genome shotgun (WGS) entry which is preliminary data.</text>
</comment>
<name>A0A919JQM4_9ACTN</name>
<keyword evidence="1" id="KW-0812">Transmembrane</keyword>
<dbReference type="AlphaFoldDB" id="A0A919JQM4"/>
<gene>
    <name evidence="4" type="primary">yqeB</name>
    <name evidence="4" type="ORF">Ari01nite_05700</name>
</gene>
<dbReference type="Proteomes" id="UP000636960">
    <property type="component" value="Unassembled WGS sequence"/>
</dbReference>
<evidence type="ECO:0008006" key="6">
    <source>
        <dbReference type="Google" id="ProtNLM"/>
    </source>
</evidence>
<dbReference type="Pfam" id="PF23493">
    <property type="entry name" value="CysS_C"/>
    <property type="match status" value="1"/>
</dbReference>
<evidence type="ECO:0000256" key="1">
    <source>
        <dbReference type="SAM" id="Phobius"/>
    </source>
</evidence>
<evidence type="ECO:0000259" key="3">
    <source>
        <dbReference type="Pfam" id="PF23494"/>
    </source>
</evidence>